<feature type="non-terminal residue" evidence="1">
    <location>
        <position position="98"/>
    </location>
</feature>
<gene>
    <name evidence="1" type="ORF">X975_08605</name>
</gene>
<dbReference type="PANTHER" id="PTHR11063">
    <property type="entry name" value="GLUTAMATE SEMIALDEHYDE DEHYDROGENASE"/>
    <property type="match status" value="1"/>
</dbReference>
<dbReference type="GO" id="GO:0004350">
    <property type="term" value="F:glutamate-5-semialdehyde dehydrogenase activity"/>
    <property type="evidence" value="ECO:0007669"/>
    <property type="project" value="TreeGrafter"/>
</dbReference>
<dbReference type="AlphaFoldDB" id="A0A087TE24"/>
<keyword evidence="2" id="KW-1185">Reference proteome</keyword>
<proteinExistence type="predicted"/>
<dbReference type="Proteomes" id="UP000054359">
    <property type="component" value="Unassembled WGS sequence"/>
</dbReference>
<accession>A0A087TE24</accession>
<evidence type="ECO:0000313" key="2">
    <source>
        <dbReference type="Proteomes" id="UP000054359"/>
    </source>
</evidence>
<dbReference type="STRING" id="407821.A0A087TE24"/>
<dbReference type="InterPro" id="IPR036393">
    <property type="entry name" value="AceGlu_kinase-like_sf"/>
</dbReference>
<reference evidence="1 2" key="1">
    <citation type="submission" date="2013-11" db="EMBL/GenBank/DDBJ databases">
        <title>Genome sequencing of Stegodyphus mimosarum.</title>
        <authorList>
            <person name="Bechsgaard J."/>
        </authorList>
    </citation>
    <scope>NUCLEOTIDE SEQUENCE [LARGE SCALE GENOMIC DNA]</scope>
</reference>
<dbReference type="OrthoDB" id="1934954at2759"/>
<evidence type="ECO:0000313" key="1">
    <source>
        <dbReference type="EMBL" id="KFM63363.1"/>
    </source>
</evidence>
<organism evidence="1 2">
    <name type="scientific">Stegodyphus mimosarum</name>
    <name type="common">African social velvet spider</name>
    <dbReference type="NCBI Taxonomy" id="407821"/>
    <lineage>
        <taxon>Eukaryota</taxon>
        <taxon>Metazoa</taxon>
        <taxon>Ecdysozoa</taxon>
        <taxon>Arthropoda</taxon>
        <taxon>Chelicerata</taxon>
        <taxon>Arachnida</taxon>
        <taxon>Araneae</taxon>
        <taxon>Araneomorphae</taxon>
        <taxon>Entelegynae</taxon>
        <taxon>Eresoidea</taxon>
        <taxon>Eresidae</taxon>
        <taxon>Stegodyphus</taxon>
    </lineage>
</organism>
<dbReference type="GO" id="GO:0005739">
    <property type="term" value="C:mitochondrion"/>
    <property type="evidence" value="ECO:0007669"/>
    <property type="project" value="TreeGrafter"/>
</dbReference>
<dbReference type="EMBL" id="KK114803">
    <property type="protein sequence ID" value="KFM63363.1"/>
    <property type="molecule type" value="Genomic_DNA"/>
</dbReference>
<protein>
    <submittedName>
        <fullName evidence="1">Delta-1-pyrroline-5-carboxylate synthase</fullName>
    </submittedName>
</protein>
<dbReference type="Gene3D" id="3.40.1160.10">
    <property type="entry name" value="Acetylglutamate kinase-like"/>
    <property type="match status" value="1"/>
</dbReference>
<name>A0A087TE24_STEMI</name>
<sequence length="98" mass="11176">MLGIIPVFRFTKNKAFYFFSRYAHSNFRSLSAIRNNTHKESDAFESKKGPFIYRSQLRNAKRIVVKLGSAVVTREDQSGLALGRLASIVEQGLAYDSW</sequence>
<dbReference type="PANTHER" id="PTHR11063:SF8">
    <property type="entry name" value="DELTA-1-PYRROLINE-5-CARBOXYLATE SYNTHASE"/>
    <property type="match status" value="1"/>
</dbReference>